<comment type="caution">
    <text evidence="2">The sequence shown here is derived from an EMBL/GenBank/DDBJ whole genome shotgun (WGS) entry which is preliminary data.</text>
</comment>
<dbReference type="AlphaFoldDB" id="A0A399EVG3"/>
<evidence type="ECO:0000256" key="1">
    <source>
        <dbReference type="SAM" id="MobiDB-lite"/>
    </source>
</evidence>
<evidence type="ECO:0000313" key="2">
    <source>
        <dbReference type="EMBL" id="RIH87079.1"/>
    </source>
</evidence>
<dbReference type="RefSeq" id="WP_147372574.1">
    <property type="nucleotide sequence ID" value="NZ_QXDL01000039.1"/>
</dbReference>
<dbReference type="EMBL" id="QXDL01000039">
    <property type="protein sequence ID" value="RIH87079.1"/>
    <property type="molecule type" value="Genomic_DNA"/>
</dbReference>
<feature type="compositionally biased region" description="Basic and acidic residues" evidence="1">
    <location>
        <begin position="1"/>
        <end position="18"/>
    </location>
</feature>
<accession>A0A399EVG3</accession>
<protein>
    <submittedName>
        <fullName evidence="2">Uncharacterized protein</fullName>
    </submittedName>
</protein>
<name>A0A399EVG3_9DEIN</name>
<sequence>MYESERGRQRYAGEDRPQDLVALEPPPLPEPDEDTQEVPAVVFFAARASTPELHVAYRALEIWLLEAPSLPHERELAWRMHHALERELERRVRESIWPRGEEEALPF</sequence>
<dbReference type="Proteomes" id="UP000265715">
    <property type="component" value="Unassembled WGS sequence"/>
</dbReference>
<gene>
    <name evidence="2" type="ORF">Mterra_01261</name>
</gene>
<dbReference type="OrthoDB" id="34473at2"/>
<proteinExistence type="predicted"/>
<organism evidence="2 3">
    <name type="scientific">Calidithermus terrae</name>
    <dbReference type="NCBI Taxonomy" id="1408545"/>
    <lineage>
        <taxon>Bacteria</taxon>
        <taxon>Thermotogati</taxon>
        <taxon>Deinococcota</taxon>
        <taxon>Deinococci</taxon>
        <taxon>Thermales</taxon>
        <taxon>Thermaceae</taxon>
        <taxon>Calidithermus</taxon>
    </lineage>
</organism>
<reference evidence="2 3" key="1">
    <citation type="submission" date="2018-08" db="EMBL/GenBank/DDBJ databases">
        <title>Meiothermus terrae DSM 26712 genome sequencing project.</title>
        <authorList>
            <person name="Da Costa M.S."/>
            <person name="Albuquerque L."/>
            <person name="Raposo P."/>
            <person name="Froufe H.J.C."/>
            <person name="Barroso C.S."/>
            <person name="Egas C."/>
        </authorList>
    </citation>
    <scope>NUCLEOTIDE SEQUENCE [LARGE SCALE GENOMIC DNA]</scope>
    <source>
        <strain evidence="2 3">DSM 26712</strain>
    </source>
</reference>
<keyword evidence="3" id="KW-1185">Reference proteome</keyword>
<feature type="region of interest" description="Disordered" evidence="1">
    <location>
        <begin position="1"/>
        <end position="35"/>
    </location>
</feature>
<evidence type="ECO:0000313" key="3">
    <source>
        <dbReference type="Proteomes" id="UP000265715"/>
    </source>
</evidence>